<dbReference type="EMBL" id="MGFU01000035">
    <property type="protein sequence ID" value="OGM12551.1"/>
    <property type="molecule type" value="Genomic_DNA"/>
</dbReference>
<reference evidence="1 2" key="1">
    <citation type="journal article" date="2016" name="Nat. Commun.">
        <title>Thousands of microbial genomes shed light on interconnected biogeochemical processes in an aquifer system.</title>
        <authorList>
            <person name="Anantharaman K."/>
            <person name="Brown C.T."/>
            <person name="Hug L.A."/>
            <person name="Sharon I."/>
            <person name="Castelle C.J."/>
            <person name="Probst A.J."/>
            <person name="Thomas B.C."/>
            <person name="Singh A."/>
            <person name="Wilkins M.J."/>
            <person name="Karaoz U."/>
            <person name="Brodie E.L."/>
            <person name="Williams K.H."/>
            <person name="Hubbard S.S."/>
            <person name="Banfield J.F."/>
        </authorList>
    </citation>
    <scope>NUCLEOTIDE SEQUENCE [LARGE SCALE GENOMIC DNA]</scope>
</reference>
<gene>
    <name evidence="1" type="ORF">A2V80_01005</name>
</gene>
<sequence>MKGNGNKTEKGRQTQVSIDLDTTPVLYTDNINMNINRDGVVLNVMQKLEPSNRARIVARIGMSREHAKKFVEKLGGLLLKAEGEVVTGKKVVN</sequence>
<protein>
    <submittedName>
        <fullName evidence="1">Uncharacterized protein</fullName>
    </submittedName>
</protein>
<dbReference type="AlphaFoldDB" id="A0A1F7XC09"/>
<proteinExistence type="predicted"/>
<dbReference type="Proteomes" id="UP000179013">
    <property type="component" value="Unassembled WGS sequence"/>
</dbReference>
<name>A0A1F7XC09_9BACT</name>
<evidence type="ECO:0000313" key="1">
    <source>
        <dbReference type="EMBL" id="OGM12551.1"/>
    </source>
</evidence>
<accession>A0A1F7XC09</accession>
<evidence type="ECO:0000313" key="2">
    <source>
        <dbReference type="Proteomes" id="UP000179013"/>
    </source>
</evidence>
<comment type="caution">
    <text evidence="1">The sequence shown here is derived from an EMBL/GenBank/DDBJ whole genome shotgun (WGS) entry which is preliminary data.</text>
</comment>
<organism evidence="1 2">
    <name type="scientific">Candidatus Woesebacteria bacterium RBG_16_39_8b</name>
    <dbReference type="NCBI Taxonomy" id="1802482"/>
    <lineage>
        <taxon>Bacteria</taxon>
        <taxon>Candidatus Woeseibacteriota</taxon>
    </lineage>
</organism>